<dbReference type="KEGG" id="rhf:EUB48_07990"/>
<dbReference type="SUPFAM" id="SSF52096">
    <property type="entry name" value="ClpP/crotonase"/>
    <property type="match status" value="1"/>
</dbReference>
<gene>
    <name evidence="3" type="ORF">EUB48_07990</name>
</gene>
<dbReference type="PROSITE" id="PS00166">
    <property type="entry name" value="ENOYL_COA_HYDRATASE"/>
    <property type="match status" value="1"/>
</dbReference>
<dbReference type="PANTHER" id="PTHR11941:SF54">
    <property type="entry name" value="ENOYL-COA HYDRATASE, MITOCHONDRIAL"/>
    <property type="match status" value="1"/>
</dbReference>
<evidence type="ECO:0000313" key="3">
    <source>
        <dbReference type="EMBL" id="QDL37231.1"/>
    </source>
</evidence>
<proteinExistence type="inferred from homology"/>
<dbReference type="CDD" id="cd06558">
    <property type="entry name" value="crotonase-like"/>
    <property type="match status" value="1"/>
</dbReference>
<organism evidence="3 4">
    <name type="scientific">Rhodoferax sediminis</name>
    <dbReference type="NCBI Taxonomy" id="2509614"/>
    <lineage>
        <taxon>Bacteria</taxon>
        <taxon>Pseudomonadati</taxon>
        <taxon>Pseudomonadota</taxon>
        <taxon>Betaproteobacteria</taxon>
        <taxon>Burkholderiales</taxon>
        <taxon>Comamonadaceae</taxon>
        <taxon>Rhodoferax</taxon>
    </lineage>
</organism>
<evidence type="ECO:0000313" key="4">
    <source>
        <dbReference type="Proteomes" id="UP000316798"/>
    </source>
</evidence>
<keyword evidence="3" id="KW-0413">Isomerase</keyword>
<dbReference type="Pfam" id="PF00378">
    <property type="entry name" value="ECH_1"/>
    <property type="match status" value="1"/>
</dbReference>
<dbReference type="EMBL" id="CP035503">
    <property type="protein sequence ID" value="QDL37231.1"/>
    <property type="molecule type" value="Genomic_DNA"/>
</dbReference>
<evidence type="ECO:0000256" key="2">
    <source>
        <dbReference type="RuleBase" id="RU003707"/>
    </source>
</evidence>
<evidence type="ECO:0000256" key="1">
    <source>
        <dbReference type="ARBA" id="ARBA00005254"/>
    </source>
</evidence>
<reference evidence="3 4" key="1">
    <citation type="submission" date="2019-01" db="EMBL/GenBank/DDBJ databases">
        <title>Genomic insights into a novel species Rhodoferax sp.</title>
        <authorList>
            <person name="Jin L."/>
        </authorList>
    </citation>
    <scope>NUCLEOTIDE SEQUENCE [LARGE SCALE GENOMIC DNA]</scope>
    <source>
        <strain evidence="3 4">CHu59-6-5</strain>
    </source>
</reference>
<accession>A0A515D9Z3</accession>
<protein>
    <submittedName>
        <fullName evidence="3">Enoyl-CoA hydratase/isomerase family protein</fullName>
    </submittedName>
</protein>
<dbReference type="RefSeq" id="WP_142818400.1">
    <property type="nucleotide sequence ID" value="NZ_CP035503.1"/>
</dbReference>
<dbReference type="InterPro" id="IPR001753">
    <property type="entry name" value="Enoyl-CoA_hydra/iso"/>
</dbReference>
<sequence length="262" mass="28145">MSKRTADPELDIERRQHVAIVEMRRPPHNYFDLPFLTRLAQTLEALDRDPTVRATVLCAQGAAFSAGANLVDPRSVPRPESEKTVNPLYAQSVRLFALNKPMVAAVHGAAVGGGLGLALVADFRVSCAEARFSANFARLGITPGFGLTATLPRLVGAQRAASLFYNGRRIGGQEALDIGLVDALAPQASVREQAIEQATEIATSSPAVVGALRAVVRAGLVDAVRLAVARESAQQYHQFITEDFREGVAAMAERRPPRFQGH</sequence>
<keyword evidence="4" id="KW-1185">Reference proteome</keyword>
<dbReference type="InterPro" id="IPR029045">
    <property type="entry name" value="ClpP/crotonase-like_dom_sf"/>
</dbReference>
<dbReference type="Proteomes" id="UP000316798">
    <property type="component" value="Chromosome"/>
</dbReference>
<dbReference type="GO" id="GO:0006635">
    <property type="term" value="P:fatty acid beta-oxidation"/>
    <property type="evidence" value="ECO:0007669"/>
    <property type="project" value="TreeGrafter"/>
</dbReference>
<dbReference type="InterPro" id="IPR018376">
    <property type="entry name" value="Enoyl-CoA_hyd/isom_CS"/>
</dbReference>
<dbReference type="AlphaFoldDB" id="A0A515D9Z3"/>
<dbReference type="GO" id="GO:0016853">
    <property type="term" value="F:isomerase activity"/>
    <property type="evidence" value="ECO:0007669"/>
    <property type="project" value="UniProtKB-KW"/>
</dbReference>
<name>A0A515D9Z3_9BURK</name>
<dbReference type="Gene3D" id="3.90.226.10">
    <property type="entry name" value="2-enoyl-CoA Hydratase, Chain A, domain 1"/>
    <property type="match status" value="1"/>
</dbReference>
<dbReference type="OrthoDB" id="9807606at2"/>
<dbReference type="PANTHER" id="PTHR11941">
    <property type="entry name" value="ENOYL-COA HYDRATASE-RELATED"/>
    <property type="match status" value="1"/>
</dbReference>
<comment type="similarity">
    <text evidence="1 2">Belongs to the enoyl-CoA hydratase/isomerase family.</text>
</comment>